<evidence type="ECO:0000256" key="4">
    <source>
        <dbReference type="ARBA" id="ARBA00023180"/>
    </source>
</evidence>
<evidence type="ECO:0000256" key="3">
    <source>
        <dbReference type="ARBA" id="ARBA00023157"/>
    </source>
</evidence>
<gene>
    <name evidence="7" type="ORF">PXEA_LOCUS11043</name>
</gene>
<comment type="caution">
    <text evidence="7">The sequence shown here is derived from an EMBL/GenBank/DDBJ whole genome shotgun (WGS) entry which is preliminary data.</text>
</comment>
<evidence type="ECO:0000256" key="2">
    <source>
        <dbReference type="ARBA" id="ARBA00022737"/>
    </source>
</evidence>
<feature type="compositionally biased region" description="Gly residues" evidence="5">
    <location>
        <begin position="50"/>
        <end position="61"/>
    </location>
</feature>
<keyword evidence="8" id="KW-1185">Reference proteome</keyword>
<feature type="domain" description="Laminin IV type A" evidence="6">
    <location>
        <begin position="85"/>
        <end position="127"/>
    </location>
</feature>
<proteinExistence type="predicted"/>
<accession>A0A448WQG7</accession>
<dbReference type="OrthoDB" id="10011303at2759"/>
<protein>
    <recommendedName>
        <fullName evidence="6">Laminin IV type A domain-containing protein</fullName>
    </recommendedName>
</protein>
<keyword evidence="1" id="KW-0732">Signal</keyword>
<sequence>MGYGIRLAYAHPNSDRLHHRILHIQLHEANFRVLADQSSDLERLPLGHSGSNGGDTTGTGSGNSESLASSVGTSSYYYDQAGASATPVLAESSYARSGRPATAVDLITALANLDRIYVKAKYTTDQTYAE</sequence>
<dbReference type="AlphaFoldDB" id="A0A448WQG7"/>
<keyword evidence="4" id="KW-0325">Glycoprotein</keyword>
<evidence type="ECO:0000256" key="5">
    <source>
        <dbReference type="SAM" id="MobiDB-lite"/>
    </source>
</evidence>
<reference evidence="7" key="1">
    <citation type="submission" date="2018-11" db="EMBL/GenBank/DDBJ databases">
        <authorList>
            <consortium name="Pathogen Informatics"/>
        </authorList>
    </citation>
    <scope>NUCLEOTIDE SEQUENCE</scope>
</reference>
<organism evidence="7 8">
    <name type="scientific">Protopolystoma xenopodis</name>
    <dbReference type="NCBI Taxonomy" id="117903"/>
    <lineage>
        <taxon>Eukaryota</taxon>
        <taxon>Metazoa</taxon>
        <taxon>Spiralia</taxon>
        <taxon>Lophotrochozoa</taxon>
        <taxon>Platyhelminthes</taxon>
        <taxon>Monogenea</taxon>
        <taxon>Polyopisthocotylea</taxon>
        <taxon>Polystomatidea</taxon>
        <taxon>Polystomatidae</taxon>
        <taxon>Protopolystoma</taxon>
    </lineage>
</organism>
<evidence type="ECO:0000256" key="1">
    <source>
        <dbReference type="ARBA" id="ARBA00022729"/>
    </source>
</evidence>
<name>A0A448WQG7_9PLAT</name>
<dbReference type="Proteomes" id="UP000784294">
    <property type="component" value="Unassembled WGS sequence"/>
</dbReference>
<evidence type="ECO:0000259" key="6">
    <source>
        <dbReference type="Pfam" id="PF00052"/>
    </source>
</evidence>
<evidence type="ECO:0000313" key="8">
    <source>
        <dbReference type="Proteomes" id="UP000784294"/>
    </source>
</evidence>
<dbReference type="InterPro" id="IPR000034">
    <property type="entry name" value="Laminin_IV"/>
</dbReference>
<evidence type="ECO:0000313" key="7">
    <source>
        <dbReference type="EMBL" id="VEL17603.1"/>
    </source>
</evidence>
<keyword evidence="2" id="KW-0677">Repeat</keyword>
<keyword evidence="3" id="KW-1015">Disulfide bond</keyword>
<dbReference type="Pfam" id="PF00052">
    <property type="entry name" value="Laminin_B"/>
    <property type="match status" value="1"/>
</dbReference>
<feature type="region of interest" description="Disordered" evidence="5">
    <location>
        <begin position="42"/>
        <end position="69"/>
    </location>
</feature>
<dbReference type="EMBL" id="CAAALY010033346">
    <property type="protein sequence ID" value="VEL17603.1"/>
    <property type="molecule type" value="Genomic_DNA"/>
</dbReference>